<gene>
    <name evidence="1" type="ORF">CN684_05775</name>
</gene>
<accession>A0A2C4GV78</accession>
<dbReference type="Proteomes" id="UP000220045">
    <property type="component" value="Unassembled WGS sequence"/>
</dbReference>
<dbReference type="AlphaFoldDB" id="A0A2C4GV78"/>
<name>A0A2C4GV78_9BACI</name>
<dbReference type="RefSeq" id="WP_098093800.1">
    <property type="nucleotide sequence ID" value="NZ_NUDI01000006.1"/>
</dbReference>
<protein>
    <submittedName>
        <fullName evidence="1">Uncharacterized protein</fullName>
    </submittedName>
</protein>
<dbReference type="EMBL" id="NUEL01000008">
    <property type="protein sequence ID" value="PEJ09963.1"/>
    <property type="molecule type" value="Genomic_DNA"/>
</dbReference>
<reference evidence="1 2" key="1">
    <citation type="submission" date="2017-09" db="EMBL/GenBank/DDBJ databases">
        <title>Large-scale bioinformatics analysis of Bacillus genomes uncovers conserved roles of natural products in bacterial physiology.</title>
        <authorList>
            <consortium name="Agbiome Team Llc"/>
            <person name="Bleich R.M."/>
            <person name="Grubbs K.J."/>
            <person name="Santa Maria K.C."/>
            <person name="Allen S.E."/>
            <person name="Farag S."/>
            <person name="Shank E.A."/>
            <person name="Bowers A."/>
        </authorList>
    </citation>
    <scope>NUCLEOTIDE SEQUENCE [LARGE SCALE GENOMIC DNA]</scope>
    <source>
        <strain evidence="1 2">AFS004017</strain>
    </source>
</reference>
<organism evidence="1 2">
    <name type="scientific">Bacillus wiedmannii</name>
    <dbReference type="NCBI Taxonomy" id="1890302"/>
    <lineage>
        <taxon>Bacteria</taxon>
        <taxon>Bacillati</taxon>
        <taxon>Bacillota</taxon>
        <taxon>Bacilli</taxon>
        <taxon>Bacillales</taxon>
        <taxon>Bacillaceae</taxon>
        <taxon>Bacillus</taxon>
        <taxon>Bacillus cereus group</taxon>
    </lineage>
</organism>
<sequence>MIKYLFISSHFLKYILVVEITFPIIEIILGTLGKPRKQKIIAITLNSLIFILFSSLGLFNLWIMTFGT</sequence>
<evidence type="ECO:0000313" key="1">
    <source>
        <dbReference type="EMBL" id="PEJ09963.1"/>
    </source>
</evidence>
<proteinExistence type="predicted"/>
<evidence type="ECO:0000313" key="2">
    <source>
        <dbReference type="Proteomes" id="UP000220045"/>
    </source>
</evidence>
<comment type="caution">
    <text evidence="1">The sequence shown here is derived from an EMBL/GenBank/DDBJ whole genome shotgun (WGS) entry which is preliminary data.</text>
</comment>